<gene>
    <name evidence="2" type="ordered locus">Pyrfu_0824</name>
</gene>
<dbReference type="Proteomes" id="UP000001037">
    <property type="component" value="Chromosome"/>
</dbReference>
<sequence>MRAVVVNQALFKPGLIEAVSYLRGWGHKLLKALYAPVLYTGLPGGIEKNKYIVFDEESGRIKEVVSEKPRDVEVIDLGKDIVVTPAFIDPHSHIGMVRHGEPASEEESNERFDSVLPLVDAIYSVYMDDQYFRESVEHGVLYSCVLPGSGNIIGGRGALIRNWARNIEEAYIGSCGLKMALGYNPRSTTTWRGVRPYTRMGAIALLQKWIIKARDTLMLIEKGKKDLEEVEPEVQALIPVVKGEEKLRVHVHKADDIVALFMLRYRLGFLKPPFFTIEHACDVHEEWVFERIKREGVPLVYGPIDSWAYKTELRHESYKNMRLLVKVKPFFALMSDHPVVLQRNLFLQTRFLLRYGMDKTEALATVTYNAAKILGLDAGAVKPGWRASLVAWKGDPFSMESYPVMVIGEGKILHEEL</sequence>
<dbReference type="KEGG" id="pfm:Pyrfu_0824"/>
<evidence type="ECO:0000313" key="3">
    <source>
        <dbReference type="Proteomes" id="UP000001037"/>
    </source>
</evidence>
<dbReference type="Pfam" id="PF01979">
    <property type="entry name" value="Amidohydro_1"/>
    <property type="match status" value="1"/>
</dbReference>
<dbReference type="OrthoDB" id="42542at2157"/>
<dbReference type="AlphaFoldDB" id="G0EDS4"/>
<reference evidence="2 3" key="1">
    <citation type="journal article" date="2011" name="Stand. Genomic Sci.">
        <title>Complete genome sequence of the hyperthermophilic chemolithoautotroph Pyrolobus fumarii type strain (1A).</title>
        <authorList>
            <person name="Anderson I."/>
            <person name="Goker M."/>
            <person name="Nolan M."/>
            <person name="Lucas S."/>
            <person name="Hammon N."/>
            <person name="Deshpande S."/>
            <person name="Cheng J.F."/>
            <person name="Tapia R."/>
            <person name="Han C."/>
            <person name="Goodwin L."/>
            <person name="Pitluck S."/>
            <person name="Huntemann M."/>
            <person name="Liolios K."/>
            <person name="Ivanova N."/>
            <person name="Pagani I."/>
            <person name="Mavromatis K."/>
            <person name="Ovchinikova G."/>
            <person name="Pati A."/>
            <person name="Chen A."/>
            <person name="Palaniappan K."/>
            <person name="Land M."/>
            <person name="Hauser L."/>
            <person name="Brambilla E.M."/>
            <person name="Huber H."/>
            <person name="Yasawong M."/>
            <person name="Rohde M."/>
            <person name="Spring S."/>
            <person name="Abt B."/>
            <person name="Sikorski J."/>
            <person name="Wirth R."/>
            <person name="Detter J.C."/>
            <person name="Woyke T."/>
            <person name="Bristow J."/>
            <person name="Eisen J.A."/>
            <person name="Markowitz V."/>
            <person name="Hugenholtz P."/>
            <person name="Kyrpides N.C."/>
            <person name="Klenk H.P."/>
            <person name="Lapidus A."/>
        </authorList>
    </citation>
    <scope>NUCLEOTIDE SEQUENCE [LARGE SCALE GENOMIC DNA]</scope>
    <source>
        <strain evidence="3">DSM 11204 / 1A</strain>
    </source>
</reference>
<dbReference type="GO" id="GO:0016810">
    <property type="term" value="F:hydrolase activity, acting on carbon-nitrogen (but not peptide) bonds"/>
    <property type="evidence" value="ECO:0007669"/>
    <property type="project" value="InterPro"/>
</dbReference>
<dbReference type="PANTHER" id="PTHR43135:SF3">
    <property type="entry name" value="ALPHA-D-RIBOSE 1-METHYLPHOSPHONATE 5-TRIPHOSPHATE DIPHOSPHATASE"/>
    <property type="match status" value="1"/>
</dbReference>
<dbReference type="InterPro" id="IPR006680">
    <property type="entry name" value="Amidohydro-rel"/>
</dbReference>
<dbReference type="InParanoid" id="G0EDS4"/>
<proteinExistence type="predicted"/>
<dbReference type="HOGENOM" id="CLU_046987_0_0_2"/>
<dbReference type="Gene3D" id="3.20.20.140">
    <property type="entry name" value="Metal-dependent hydrolases"/>
    <property type="match status" value="1"/>
</dbReference>
<feature type="domain" description="Amidohydrolase-related" evidence="1">
    <location>
        <begin position="274"/>
        <end position="403"/>
    </location>
</feature>
<dbReference type="InterPro" id="IPR011059">
    <property type="entry name" value="Metal-dep_hydrolase_composite"/>
</dbReference>
<dbReference type="EMBL" id="CP002838">
    <property type="protein sequence ID" value="AEM38693.1"/>
    <property type="molecule type" value="Genomic_DNA"/>
</dbReference>
<dbReference type="PANTHER" id="PTHR43135">
    <property type="entry name" value="ALPHA-D-RIBOSE 1-METHYLPHOSPHONATE 5-TRIPHOSPHATE DIPHOSPHATASE"/>
    <property type="match status" value="1"/>
</dbReference>
<dbReference type="eggNOG" id="arCOG00696">
    <property type="taxonomic scope" value="Archaea"/>
</dbReference>
<keyword evidence="2" id="KW-0378">Hydrolase</keyword>
<dbReference type="STRING" id="694429.Pyrfu_0824"/>
<dbReference type="SUPFAM" id="SSF51556">
    <property type="entry name" value="Metallo-dependent hydrolases"/>
    <property type="match status" value="1"/>
</dbReference>
<name>G0EDS4_PYRF1</name>
<evidence type="ECO:0000313" key="2">
    <source>
        <dbReference type="EMBL" id="AEM38693.1"/>
    </source>
</evidence>
<evidence type="ECO:0000259" key="1">
    <source>
        <dbReference type="Pfam" id="PF01979"/>
    </source>
</evidence>
<protein>
    <submittedName>
        <fullName evidence="2">Amidohydrolase</fullName>
    </submittedName>
</protein>
<dbReference type="InterPro" id="IPR032466">
    <property type="entry name" value="Metal_Hydrolase"/>
</dbReference>
<keyword evidence="3" id="KW-1185">Reference proteome</keyword>
<dbReference type="SUPFAM" id="SSF51338">
    <property type="entry name" value="Composite domain of metallo-dependent hydrolases"/>
    <property type="match status" value="1"/>
</dbReference>
<accession>G0EDS4</accession>
<dbReference type="InterPro" id="IPR051781">
    <property type="entry name" value="Metallo-dep_Hydrolase"/>
</dbReference>
<organism evidence="2 3">
    <name type="scientific">Pyrolobus fumarii (strain DSM 11204 / 1A)</name>
    <dbReference type="NCBI Taxonomy" id="694429"/>
    <lineage>
        <taxon>Archaea</taxon>
        <taxon>Thermoproteota</taxon>
        <taxon>Thermoprotei</taxon>
        <taxon>Desulfurococcales</taxon>
        <taxon>Pyrodictiaceae</taxon>
        <taxon>Pyrolobus</taxon>
    </lineage>
</organism>